<feature type="compositionally biased region" description="Basic and acidic residues" evidence="1">
    <location>
        <begin position="1"/>
        <end position="22"/>
    </location>
</feature>
<organism evidence="2 3">
    <name type="scientific">Streptomyces lonarensis</name>
    <dbReference type="NCBI Taxonomy" id="700599"/>
    <lineage>
        <taxon>Bacteria</taxon>
        <taxon>Bacillati</taxon>
        <taxon>Actinomycetota</taxon>
        <taxon>Actinomycetes</taxon>
        <taxon>Kitasatosporales</taxon>
        <taxon>Streptomycetaceae</taxon>
        <taxon>Streptomyces</taxon>
    </lineage>
</organism>
<gene>
    <name evidence="2" type="ORF">HCN56_12685</name>
</gene>
<dbReference type="InterPro" id="IPR021527">
    <property type="entry name" value="DUF2795"/>
</dbReference>
<evidence type="ECO:0000313" key="2">
    <source>
        <dbReference type="EMBL" id="NJQ06416.1"/>
    </source>
</evidence>
<reference evidence="2 3" key="1">
    <citation type="submission" date="2020-03" db="EMBL/GenBank/DDBJ databases">
        <title>Draft genome of Streptomyces sp. ventii, isolated from the Axial Seamount in the Pacific Ocean, and resequencing of the two type strains Streptomyces lonarensis strain NCL 716 and Streptomyces bohaiensis strain 11A07.</title>
        <authorList>
            <person name="Loughran R.M."/>
            <person name="Pfannmuller K.M."/>
            <person name="Wasson B.J."/>
            <person name="Deadmond M.C."/>
            <person name="Paddock B.E."/>
            <person name="Koyack M.J."/>
            <person name="Gallegos D.A."/>
            <person name="Mitchell E.A."/>
            <person name="Ushijima B."/>
            <person name="Saw J.H."/>
            <person name="Mcphail K.L."/>
            <person name="Videau P."/>
        </authorList>
    </citation>
    <scope>NUCLEOTIDE SEQUENCE [LARGE SCALE GENOMIC DNA]</scope>
    <source>
        <strain evidence="2 3">NCL716</strain>
    </source>
</reference>
<dbReference type="Proteomes" id="UP000578686">
    <property type="component" value="Unassembled WGS sequence"/>
</dbReference>
<sequence length="128" mass="13870">MTDRSDKTGPLRDDEMKRELQGDLKATSSPRTAEGLRAEPPADDDPEVAEDPVGGAAGDGPPERLRLELARYLGRTSFPAGRDALVDTLRSMHAPDQLVESLAVLPPDEQYDTVHELASALGPEPRTR</sequence>
<dbReference type="Pfam" id="PF11387">
    <property type="entry name" value="DUF2795"/>
    <property type="match status" value="1"/>
</dbReference>
<proteinExistence type="predicted"/>
<evidence type="ECO:0000313" key="3">
    <source>
        <dbReference type="Proteomes" id="UP000578686"/>
    </source>
</evidence>
<comment type="caution">
    <text evidence="2">The sequence shown here is derived from an EMBL/GenBank/DDBJ whole genome shotgun (WGS) entry which is preliminary data.</text>
</comment>
<dbReference type="AlphaFoldDB" id="A0A7X6HZ97"/>
<protein>
    <submittedName>
        <fullName evidence="2">DUF2795 domain-containing protein</fullName>
    </submittedName>
</protein>
<accession>A0A7X6HZ97</accession>
<dbReference type="EMBL" id="JAAVJD010000082">
    <property type="protein sequence ID" value="NJQ06416.1"/>
    <property type="molecule type" value="Genomic_DNA"/>
</dbReference>
<name>A0A7X6HZ97_9ACTN</name>
<dbReference type="RefSeq" id="WP_167970475.1">
    <property type="nucleotide sequence ID" value="NZ_BHZG01000538.1"/>
</dbReference>
<feature type="region of interest" description="Disordered" evidence="1">
    <location>
        <begin position="1"/>
        <end position="63"/>
    </location>
</feature>
<feature type="compositionally biased region" description="Acidic residues" evidence="1">
    <location>
        <begin position="41"/>
        <end position="50"/>
    </location>
</feature>
<keyword evidence="3" id="KW-1185">Reference proteome</keyword>
<evidence type="ECO:0000256" key="1">
    <source>
        <dbReference type="SAM" id="MobiDB-lite"/>
    </source>
</evidence>